<dbReference type="OrthoDB" id="4225201at2759"/>
<evidence type="ECO:0000313" key="3">
    <source>
        <dbReference type="EMBL" id="KAF1994299.1"/>
    </source>
</evidence>
<evidence type="ECO:0000256" key="1">
    <source>
        <dbReference type="SAM" id="Coils"/>
    </source>
</evidence>
<feature type="compositionally biased region" description="Pro residues" evidence="2">
    <location>
        <begin position="499"/>
        <end position="510"/>
    </location>
</feature>
<feature type="coiled-coil region" evidence="1">
    <location>
        <begin position="597"/>
        <end position="625"/>
    </location>
</feature>
<keyword evidence="1" id="KW-0175">Coiled coil</keyword>
<protein>
    <submittedName>
        <fullName evidence="3">Uncharacterized protein</fullName>
    </submittedName>
</protein>
<gene>
    <name evidence="3" type="ORF">P154DRAFT_624815</name>
</gene>
<evidence type="ECO:0000313" key="4">
    <source>
        <dbReference type="Proteomes" id="UP000799779"/>
    </source>
</evidence>
<feature type="compositionally biased region" description="Polar residues" evidence="2">
    <location>
        <begin position="731"/>
        <end position="742"/>
    </location>
</feature>
<evidence type="ECO:0000256" key="2">
    <source>
        <dbReference type="SAM" id="MobiDB-lite"/>
    </source>
</evidence>
<accession>A0A6A5W045</accession>
<dbReference type="AlphaFoldDB" id="A0A6A5W045"/>
<name>A0A6A5W045_9PLEO</name>
<keyword evidence="4" id="KW-1185">Reference proteome</keyword>
<proteinExistence type="predicted"/>
<feature type="compositionally biased region" description="Low complexity" evidence="2">
    <location>
        <begin position="743"/>
        <end position="755"/>
    </location>
</feature>
<feature type="region of interest" description="Disordered" evidence="2">
    <location>
        <begin position="681"/>
        <end position="787"/>
    </location>
</feature>
<feature type="coiled-coil region" evidence="1">
    <location>
        <begin position="356"/>
        <end position="386"/>
    </location>
</feature>
<reference evidence="3" key="1">
    <citation type="journal article" date="2020" name="Stud. Mycol.">
        <title>101 Dothideomycetes genomes: a test case for predicting lifestyles and emergence of pathogens.</title>
        <authorList>
            <person name="Haridas S."/>
            <person name="Albert R."/>
            <person name="Binder M."/>
            <person name="Bloem J."/>
            <person name="Labutti K."/>
            <person name="Salamov A."/>
            <person name="Andreopoulos B."/>
            <person name="Baker S."/>
            <person name="Barry K."/>
            <person name="Bills G."/>
            <person name="Bluhm B."/>
            <person name="Cannon C."/>
            <person name="Castanera R."/>
            <person name="Culley D."/>
            <person name="Daum C."/>
            <person name="Ezra D."/>
            <person name="Gonzalez J."/>
            <person name="Henrissat B."/>
            <person name="Kuo A."/>
            <person name="Liang C."/>
            <person name="Lipzen A."/>
            <person name="Lutzoni F."/>
            <person name="Magnuson J."/>
            <person name="Mondo S."/>
            <person name="Nolan M."/>
            <person name="Ohm R."/>
            <person name="Pangilinan J."/>
            <person name="Park H.-J."/>
            <person name="Ramirez L."/>
            <person name="Alfaro M."/>
            <person name="Sun H."/>
            <person name="Tritt A."/>
            <person name="Yoshinaga Y."/>
            <person name="Zwiers L.-H."/>
            <person name="Turgeon B."/>
            <person name="Goodwin S."/>
            <person name="Spatafora J."/>
            <person name="Crous P."/>
            <person name="Grigoriev I."/>
        </authorList>
    </citation>
    <scope>NUCLEOTIDE SEQUENCE</scope>
    <source>
        <strain evidence="3">CBS 123094</strain>
    </source>
</reference>
<feature type="region of interest" description="Disordered" evidence="2">
    <location>
        <begin position="438"/>
        <end position="521"/>
    </location>
</feature>
<dbReference type="EMBL" id="ML977664">
    <property type="protein sequence ID" value="KAF1994299.1"/>
    <property type="molecule type" value="Genomic_DNA"/>
</dbReference>
<feature type="compositionally biased region" description="Acidic residues" evidence="2">
    <location>
        <begin position="766"/>
        <end position="775"/>
    </location>
</feature>
<sequence length="787" mass="86360">MVAERTAPQMHAGWDSGGGRVAAQSKRVCLGNWPGEAVRAAGGMRGRAWWSKVRSWPWHGNKSAVELGPLAYLQGWLGGGAWEARLHVTLALVSLLPANGFLSAHSLGFGAFDIFAVLQRPCSWQSHQSTWLLHALALAAPVLSAVLPSGRDVDVHAEERPAPVLDLDLQQTYAQATFVVPCHDCLGNHDDDDSSLVLSFRTHSTEQPCGTSNITLNGNYLPQEWNGTLASGSGLFAGVADIEKNAWFSQHDLDLEWESACLYGNETDAENLDSNVAQVLTVTIKGIDGKALAEPSGFTISYKQLSPPELLRFEPVPNHSARNKAEAEDWRQPPASLRLVVPSAQDASKPTDTTALSTLDEDLRELQELQLQAQELHKAIHDKQKQINLQLNQESKSLAQELKQCHSVACVLRTIAHKAHGAWKVVLIHIHPKPNMGRLEDDIPPNRIYRPAGPKNPQANIHVESLPPRPTATRDAIPLPSGFTGEPISPSSMDDHRLPPPPPPPPPPPHGHGHGPHPFNHDPPHIVVMKALVGALFCGCLVVVIRNRCSSLRTKTDRAARREERRNARAYRRAACKLRWRRWWSGNWRDQERIDDYEEKRALIVEQESVLEEAMQEEIRQLRAAHGVVNSLVQAEEGRIQTQCLCQGASPYPGPPGPSSYVHTPTPYSPISSRASIYTSSSMAELPSRPLSRTNSLPDYHSEASSSPPAYESDEDVSDVVANGFSPRGYTPSTSSESTRWTPDSSVVDVSPRPSAETLRFHEVDLAESDGEDYAEITNTGVGDVKN</sequence>
<organism evidence="3 4">
    <name type="scientific">Amniculicola lignicola CBS 123094</name>
    <dbReference type="NCBI Taxonomy" id="1392246"/>
    <lineage>
        <taxon>Eukaryota</taxon>
        <taxon>Fungi</taxon>
        <taxon>Dikarya</taxon>
        <taxon>Ascomycota</taxon>
        <taxon>Pezizomycotina</taxon>
        <taxon>Dothideomycetes</taxon>
        <taxon>Pleosporomycetidae</taxon>
        <taxon>Pleosporales</taxon>
        <taxon>Amniculicolaceae</taxon>
        <taxon>Amniculicola</taxon>
    </lineage>
</organism>
<dbReference type="Proteomes" id="UP000799779">
    <property type="component" value="Unassembled WGS sequence"/>
</dbReference>
<dbReference type="SUPFAM" id="SSF101447">
    <property type="entry name" value="Formin homology 2 domain (FH2 domain)"/>
    <property type="match status" value="1"/>
</dbReference>